<reference evidence="2 3" key="1">
    <citation type="submission" date="2016-03" db="EMBL/GenBank/DDBJ databases">
        <title>EvidentialGene: Evidence-directed Construction of Genes on Genomes.</title>
        <authorList>
            <person name="Gilbert D.G."/>
            <person name="Choi J.-H."/>
            <person name="Mockaitis K."/>
            <person name="Colbourne J."/>
            <person name="Pfrender M."/>
        </authorList>
    </citation>
    <scope>NUCLEOTIDE SEQUENCE [LARGE SCALE GENOMIC DNA]</scope>
    <source>
        <strain evidence="2 3">Xinb3</strain>
        <tissue evidence="2">Complete organism</tissue>
    </source>
</reference>
<evidence type="ECO:0000313" key="3">
    <source>
        <dbReference type="Proteomes" id="UP000076858"/>
    </source>
</evidence>
<keyword evidence="1" id="KW-0812">Transmembrane</keyword>
<sequence length="68" mass="7498">MTSCSFLIKCFMMVCILLAGVYSKPTSEAIVVVALRTCFTNTILPWILTKAANSHRHSRQPTDLVGPN</sequence>
<feature type="transmembrane region" description="Helical" evidence="1">
    <location>
        <begin position="29"/>
        <end position="49"/>
    </location>
</feature>
<dbReference type="EMBL" id="LRGB01000389">
    <property type="protein sequence ID" value="KZS19420.1"/>
    <property type="molecule type" value="Genomic_DNA"/>
</dbReference>
<proteinExistence type="predicted"/>
<keyword evidence="3" id="KW-1185">Reference proteome</keyword>
<evidence type="ECO:0000256" key="1">
    <source>
        <dbReference type="SAM" id="Phobius"/>
    </source>
</evidence>
<dbReference type="Proteomes" id="UP000076858">
    <property type="component" value="Unassembled WGS sequence"/>
</dbReference>
<keyword evidence="1" id="KW-0472">Membrane</keyword>
<comment type="caution">
    <text evidence="2">The sequence shown here is derived from an EMBL/GenBank/DDBJ whole genome shotgun (WGS) entry which is preliminary data.</text>
</comment>
<name>A0A162Q7C6_9CRUS</name>
<dbReference type="AlphaFoldDB" id="A0A162Q7C6"/>
<feature type="transmembrane region" description="Helical" evidence="1">
    <location>
        <begin position="7"/>
        <end position="23"/>
    </location>
</feature>
<accession>A0A162Q7C6</accession>
<organism evidence="2 3">
    <name type="scientific">Daphnia magna</name>
    <dbReference type="NCBI Taxonomy" id="35525"/>
    <lineage>
        <taxon>Eukaryota</taxon>
        <taxon>Metazoa</taxon>
        <taxon>Ecdysozoa</taxon>
        <taxon>Arthropoda</taxon>
        <taxon>Crustacea</taxon>
        <taxon>Branchiopoda</taxon>
        <taxon>Diplostraca</taxon>
        <taxon>Cladocera</taxon>
        <taxon>Anomopoda</taxon>
        <taxon>Daphniidae</taxon>
        <taxon>Daphnia</taxon>
    </lineage>
</organism>
<evidence type="ECO:0000313" key="2">
    <source>
        <dbReference type="EMBL" id="KZS19420.1"/>
    </source>
</evidence>
<protein>
    <submittedName>
        <fullName evidence="2">Uncharacterized protein</fullName>
    </submittedName>
</protein>
<keyword evidence="1" id="KW-1133">Transmembrane helix</keyword>
<gene>
    <name evidence="2" type="ORF">APZ42_014304</name>
</gene>